<evidence type="ECO:0000256" key="1">
    <source>
        <dbReference type="SAM" id="MobiDB-lite"/>
    </source>
</evidence>
<comment type="caution">
    <text evidence="2">The sequence shown here is derived from an EMBL/GenBank/DDBJ whole genome shotgun (WGS) entry which is preliminary data.</text>
</comment>
<sequence length="70" mass="7421">MQNPGDIRVIFFNQVGGAREIQFVKGRRGGDLGQGPVPRVKPGCVRGHQNQQHSGGHPGGLPGKIRLLAA</sequence>
<reference evidence="2" key="1">
    <citation type="submission" date="2019-08" db="EMBL/GenBank/DDBJ databases">
        <authorList>
            <person name="Kucharzyk K."/>
            <person name="Murdoch R.W."/>
            <person name="Higgins S."/>
            <person name="Loffler F."/>
        </authorList>
    </citation>
    <scope>NUCLEOTIDE SEQUENCE</scope>
</reference>
<feature type="region of interest" description="Disordered" evidence="1">
    <location>
        <begin position="27"/>
        <end position="70"/>
    </location>
</feature>
<name>A0A645J9K1_9ZZZZ</name>
<dbReference type="EMBL" id="VSSQ01133375">
    <property type="protein sequence ID" value="MPN59399.1"/>
    <property type="molecule type" value="Genomic_DNA"/>
</dbReference>
<accession>A0A645J9K1</accession>
<organism evidence="2">
    <name type="scientific">bioreactor metagenome</name>
    <dbReference type="NCBI Taxonomy" id="1076179"/>
    <lineage>
        <taxon>unclassified sequences</taxon>
        <taxon>metagenomes</taxon>
        <taxon>ecological metagenomes</taxon>
    </lineage>
</organism>
<proteinExistence type="predicted"/>
<dbReference type="AlphaFoldDB" id="A0A645J9K1"/>
<evidence type="ECO:0000313" key="2">
    <source>
        <dbReference type="EMBL" id="MPN59399.1"/>
    </source>
</evidence>
<protein>
    <submittedName>
        <fullName evidence="2">Uncharacterized protein</fullName>
    </submittedName>
</protein>
<gene>
    <name evidence="2" type="ORF">SDC9_207120</name>
</gene>